<organism evidence="2 3">
    <name type="scientific">Trifolium medium</name>
    <dbReference type="NCBI Taxonomy" id="97028"/>
    <lineage>
        <taxon>Eukaryota</taxon>
        <taxon>Viridiplantae</taxon>
        <taxon>Streptophyta</taxon>
        <taxon>Embryophyta</taxon>
        <taxon>Tracheophyta</taxon>
        <taxon>Spermatophyta</taxon>
        <taxon>Magnoliopsida</taxon>
        <taxon>eudicotyledons</taxon>
        <taxon>Gunneridae</taxon>
        <taxon>Pentapetalae</taxon>
        <taxon>rosids</taxon>
        <taxon>fabids</taxon>
        <taxon>Fabales</taxon>
        <taxon>Fabaceae</taxon>
        <taxon>Papilionoideae</taxon>
        <taxon>50 kb inversion clade</taxon>
        <taxon>NPAAA clade</taxon>
        <taxon>Hologalegina</taxon>
        <taxon>IRL clade</taxon>
        <taxon>Trifolieae</taxon>
        <taxon>Trifolium</taxon>
    </lineage>
</organism>
<comment type="caution">
    <text evidence="2">The sequence shown here is derived from an EMBL/GenBank/DDBJ whole genome shotgun (WGS) entry which is preliminary data.</text>
</comment>
<evidence type="ECO:0000313" key="3">
    <source>
        <dbReference type="Proteomes" id="UP000265520"/>
    </source>
</evidence>
<proteinExistence type="predicted"/>
<sequence>PCGRGREAAKGEKRSEAAEEKFAVEGENQQSERCGGEKEE</sequence>
<dbReference type="AlphaFoldDB" id="A0A392USX2"/>
<name>A0A392USX2_9FABA</name>
<feature type="compositionally biased region" description="Basic and acidic residues" evidence="1">
    <location>
        <begin position="1"/>
        <end position="24"/>
    </location>
</feature>
<evidence type="ECO:0000313" key="2">
    <source>
        <dbReference type="EMBL" id="MCI75857.1"/>
    </source>
</evidence>
<protein>
    <submittedName>
        <fullName evidence="2">Uncharacterized protein</fullName>
    </submittedName>
</protein>
<dbReference type="EMBL" id="LXQA010892503">
    <property type="protein sequence ID" value="MCI75857.1"/>
    <property type="molecule type" value="Genomic_DNA"/>
</dbReference>
<evidence type="ECO:0000256" key="1">
    <source>
        <dbReference type="SAM" id="MobiDB-lite"/>
    </source>
</evidence>
<accession>A0A392USX2</accession>
<feature type="non-terminal residue" evidence="2">
    <location>
        <position position="1"/>
    </location>
</feature>
<dbReference type="Proteomes" id="UP000265520">
    <property type="component" value="Unassembled WGS sequence"/>
</dbReference>
<reference evidence="2 3" key="1">
    <citation type="journal article" date="2018" name="Front. Plant Sci.">
        <title>Red Clover (Trifolium pratense) and Zigzag Clover (T. medium) - A Picture of Genomic Similarities and Differences.</title>
        <authorList>
            <person name="Dluhosova J."/>
            <person name="Istvanek J."/>
            <person name="Nedelnik J."/>
            <person name="Repkova J."/>
        </authorList>
    </citation>
    <scope>NUCLEOTIDE SEQUENCE [LARGE SCALE GENOMIC DNA]</scope>
    <source>
        <strain evidence="3">cv. 10/8</strain>
        <tissue evidence="2">Leaf</tissue>
    </source>
</reference>
<feature type="region of interest" description="Disordered" evidence="1">
    <location>
        <begin position="1"/>
        <end position="40"/>
    </location>
</feature>
<keyword evidence="3" id="KW-1185">Reference proteome</keyword>